<protein>
    <submittedName>
        <fullName evidence="2">Uncharacterized protein</fullName>
    </submittedName>
</protein>
<accession>A0A0A8Y9T3</accession>
<organism evidence="2">
    <name type="scientific">Arundo donax</name>
    <name type="common">Giant reed</name>
    <name type="synonym">Donax arundinaceus</name>
    <dbReference type="NCBI Taxonomy" id="35708"/>
    <lineage>
        <taxon>Eukaryota</taxon>
        <taxon>Viridiplantae</taxon>
        <taxon>Streptophyta</taxon>
        <taxon>Embryophyta</taxon>
        <taxon>Tracheophyta</taxon>
        <taxon>Spermatophyta</taxon>
        <taxon>Magnoliopsida</taxon>
        <taxon>Liliopsida</taxon>
        <taxon>Poales</taxon>
        <taxon>Poaceae</taxon>
        <taxon>PACMAD clade</taxon>
        <taxon>Arundinoideae</taxon>
        <taxon>Arundineae</taxon>
        <taxon>Arundo</taxon>
    </lineage>
</organism>
<sequence>MAGDTWTLVFHCPGKPAAEEFFRKEVDKDDICHYNLILLVEKLGYAARDFLYYKRRQTSKVASLQLIDYDADVARMVREHESERKVRFILTKEQLTELKVSISPIKRSRGPPVREETLNAYKEWLKLQDPNLGFKDDFREKTIEAYKEWLEEQGELADIIAYLEEQSQDSPIPALETDDSTPSPTNWPSHARRNHKKPASGQARKKGGRGTLKGLTAGKKRIMNGSQKLEIQFSTRLGGPIGINYRSFVDEIVMYTRKKAPSLE</sequence>
<feature type="region of interest" description="Disordered" evidence="1">
    <location>
        <begin position="170"/>
        <end position="219"/>
    </location>
</feature>
<name>A0A0A8Y9T3_ARUDO</name>
<feature type="compositionally biased region" description="Basic residues" evidence="1">
    <location>
        <begin position="190"/>
        <end position="208"/>
    </location>
</feature>
<proteinExistence type="predicted"/>
<evidence type="ECO:0000256" key="1">
    <source>
        <dbReference type="SAM" id="MobiDB-lite"/>
    </source>
</evidence>
<dbReference type="AlphaFoldDB" id="A0A0A8Y9T3"/>
<reference evidence="2" key="2">
    <citation type="journal article" date="2015" name="Data Brief">
        <title>Shoot transcriptome of the giant reed, Arundo donax.</title>
        <authorList>
            <person name="Barrero R.A."/>
            <person name="Guerrero F.D."/>
            <person name="Moolhuijzen P."/>
            <person name="Goolsby J.A."/>
            <person name="Tidwell J."/>
            <person name="Bellgard S.E."/>
            <person name="Bellgard M.I."/>
        </authorList>
    </citation>
    <scope>NUCLEOTIDE SEQUENCE</scope>
    <source>
        <tissue evidence="2">Shoot tissue taken approximately 20 cm above the soil surface</tissue>
    </source>
</reference>
<dbReference type="EMBL" id="GBRH01275281">
    <property type="protein sequence ID" value="JAD22614.1"/>
    <property type="molecule type" value="Transcribed_RNA"/>
</dbReference>
<reference evidence="2" key="1">
    <citation type="submission" date="2014-09" db="EMBL/GenBank/DDBJ databases">
        <authorList>
            <person name="Magalhaes I.L.F."/>
            <person name="Oliveira U."/>
            <person name="Santos F.R."/>
            <person name="Vidigal T.H.D.A."/>
            <person name="Brescovit A.D."/>
            <person name="Santos A.J."/>
        </authorList>
    </citation>
    <scope>NUCLEOTIDE SEQUENCE</scope>
    <source>
        <tissue evidence="2">Shoot tissue taken approximately 20 cm above the soil surface</tissue>
    </source>
</reference>
<evidence type="ECO:0000313" key="2">
    <source>
        <dbReference type="EMBL" id="JAD22614.1"/>
    </source>
</evidence>